<organism evidence="1 2">
    <name type="scientific">Actinomycetospora flava</name>
    <dbReference type="NCBI Taxonomy" id="3129232"/>
    <lineage>
        <taxon>Bacteria</taxon>
        <taxon>Bacillati</taxon>
        <taxon>Actinomycetota</taxon>
        <taxon>Actinomycetes</taxon>
        <taxon>Pseudonocardiales</taxon>
        <taxon>Pseudonocardiaceae</taxon>
        <taxon>Actinomycetospora</taxon>
    </lineage>
</organism>
<proteinExistence type="predicted"/>
<evidence type="ECO:0000313" key="2">
    <source>
        <dbReference type="Proteomes" id="UP001369736"/>
    </source>
</evidence>
<protein>
    <submittedName>
        <fullName evidence="1">Uncharacterized protein</fullName>
    </submittedName>
</protein>
<comment type="caution">
    <text evidence="1">The sequence shown here is derived from an EMBL/GenBank/DDBJ whole genome shotgun (WGS) entry which is preliminary data.</text>
</comment>
<name>A0ABU8M9F6_9PSEU</name>
<reference evidence="1 2" key="1">
    <citation type="submission" date="2024-03" db="EMBL/GenBank/DDBJ databases">
        <title>Actinomycetospora sp. OC33-EN07, a novel actinomycete isolated from wild orchid (Aerides multiflora).</title>
        <authorList>
            <person name="Suriyachadkun C."/>
        </authorList>
    </citation>
    <scope>NUCLEOTIDE SEQUENCE [LARGE SCALE GENOMIC DNA]</scope>
    <source>
        <strain evidence="1 2">OC33-EN07</strain>
    </source>
</reference>
<accession>A0ABU8M9F6</accession>
<dbReference type="RefSeq" id="WP_337705339.1">
    <property type="nucleotide sequence ID" value="NZ_JBBEGM010000010.1"/>
</dbReference>
<evidence type="ECO:0000313" key="1">
    <source>
        <dbReference type="EMBL" id="MEJ2863971.1"/>
    </source>
</evidence>
<sequence length="74" mass="8065">MAGFGQEARHAANCIRGVFDTSGNPAFRLVSFRDEIVVPEIPDGGARADLGQARAVDLKAVRRFTEYFGIDLKP</sequence>
<gene>
    <name evidence="1" type="ORF">WCD58_22640</name>
</gene>
<dbReference type="Proteomes" id="UP001369736">
    <property type="component" value="Unassembled WGS sequence"/>
</dbReference>
<keyword evidence="2" id="KW-1185">Reference proteome</keyword>
<dbReference type="EMBL" id="JBBEGM010000010">
    <property type="protein sequence ID" value="MEJ2863971.1"/>
    <property type="molecule type" value="Genomic_DNA"/>
</dbReference>